<accession>A0ABY4VIL4</accession>
<sequence length="86" mass="9381">MGLNRFGLGRQGHADFAAPRQSEFQFDVARRGDHRRRAIPSRAPGTLAAQVSLRNQVVQPSLNSAACGRSMQAGIDLLDSDAFRMV</sequence>
<gene>
    <name evidence="1" type="ORF">NDR89_07305</name>
</gene>
<dbReference type="EMBL" id="CP098735">
    <property type="protein sequence ID" value="USE77059.1"/>
    <property type="molecule type" value="Genomic_DNA"/>
</dbReference>
<dbReference type="Proteomes" id="UP001056648">
    <property type="component" value="Chromosome 1"/>
</dbReference>
<proteinExistence type="predicted"/>
<name>A0ABY4VIL4_9BURK</name>
<protein>
    <submittedName>
        <fullName evidence="1">Uncharacterized protein</fullName>
    </submittedName>
</protein>
<organism evidence="1 2">
    <name type="scientific">Cupriavidus gilardii</name>
    <dbReference type="NCBI Taxonomy" id="82541"/>
    <lineage>
        <taxon>Bacteria</taxon>
        <taxon>Pseudomonadati</taxon>
        <taxon>Pseudomonadota</taxon>
        <taxon>Betaproteobacteria</taxon>
        <taxon>Burkholderiales</taxon>
        <taxon>Burkholderiaceae</taxon>
        <taxon>Cupriavidus</taxon>
    </lineage>
</organism>
<evidence type="ECO:0000313" key="1">
    <source>
        <dbReference type="EMBL" id="USE77059.1"/>
    </source>
</evidence>
<keyword evidence="2" id="KW-1185">Reference proteome</keyword>
<reference evidence="1" key="1">
    <citation type="submission" date="2022-06" db="EMBL/GenBank/DDBJ databases">
        <title>Complete genome sequence and characterization of Cupriavidus gilardii QJ1 isolated from contaminating cells.</title>
        <authorList>
            <person name="Qi J."/>
        </authorList>
    </citation>
    <scope>NUCLEOTIDE SEQUENCE</scope>
    <source>
        <strain evidence="1">QJ1</strain>
    </source>
</reference>
<evidence type="ECO:0000313" key="2">
    <source>
        <dbReference type="Proteomes" id="UP001056648"/>
    </source>
</evidence>